<proteinExistence type="predicted"/>
<gene>
    <name evidence="2" type="ORF">BAMTRB_009</name>
    <name evidence="3" type="ORF">BAMTRB_038</name>
</gene>
<accession>A0A9P0YBN3</accession>
<evidence type="ECO:0000313" key="4">
    <source>
        <dbReference type="Proteomes" id="UP001154314"/>
    </source>
</evidence>
<protein>
    <submittedName>
        <fullName evidence="2">Internal virion protein C</fullName>
    </submittedName>
</protein>
<evidence type="ECO:0000313" key="3">
    <source>
        <dbReference type="EMBL" id="CAI9888961.1"/>
    </source>
</evidence>
<dbReference type="InterPro" id="IPR038993">
    <property type="entry name" value="Gp15"/>
</dbReference>
<dbReference type="EMBL" id="OW991346">
    <property type="protein sequence ID" value="CAH6421943.1"/>
    <property type="molecule type" value="Genomic_DNA"/>
</dbReference>
<evidence type="ECO:0000256" key="1">
    <source>
        <dbReference type="SAM" id="Coils"/>
    </source>
</evidence>
<reference evidence="2" key="1">
    <citation type="submission" date="2023-04" db="EMBL/GenBank/DDBJ databases">
        <authorList>
            <person name="Kelly A."/>
        </authorList>
    </citation>
    <scope>NUCLEOTIDE SEQUENCE</scope>
</reference>
<evidence type="ECO:0000313" key="2">
    <source>
        <dbReference type="EMBL" id="CAH6421943.1"/>
    </source>
</evidence>
<sequence length="692" mass="77651">MSKLQQALASVKAPTVSIKGVQGATFTAQNVQAQQTNQTNYSGQLLGIAQLGSQLYADYVDRREKQGKERAAEILMKKMQPEQIRELRQSGALLYQDDPYAMRALERELGRQEAYNVDAMVRERIANGDYPTRAAMEQDRSDMMESARDGMAQTYGIEPTSEYFREGMQADIVERNMAIYDAQARKQDQRHRNEARVVIESNLGSLVNSGNGGHVLSYLQDMKNKGVIRNDAEFETYAIKAVKDLSQRPNSIDQVRAIMDSDIPLYGGKTTLRARLGEEMFRNFENSAAESTLRNNQETQRWFTQTLNYVANPDLTQDGAELQAYDNLAKLEQFANQTQGTEQATAVRQQIEQAKIQLENKLRAKNQAKQKELAKQQQQYVRLAAIDERVEGRLSGDNQLSLKLDSFESNETTGEYTKNDLNAYYRMKMDEIKNDPQMSQEQKALKVLNIGALLKDEDKAGFSAHFGEMINSATQELNKYGVALDAGAELPPTPTLDSMMELYKADKQKFVSVFGSESSLITDLAAGATLGVHPARIAQGRIVLDKMPKDARMAMSLEFQNMMSKTDDIYNSLPDTQKESLQAAYVGMSGLSNADRVKVLNEHLKDQYQSLTDRGWFNTGHVRGVVPKTFLMGDPTNPSSVDVGKAKLQKYITTEFGDNGLTSVSAVGDTLLLWNTLRNTPRYLTKEELMKY</sequence>
<name>A0A9P0YBN3_9CAUD</name>
<dbReference type="Proteomes" id="UP001154314">
    <property type="component" value="Chromosome"/>
</dbReference>
<dbReference type="Pfam" id="PF26212">
    <property type="entry name" value="Phage_T7_Gp15"/>
    <property type="match status" value="1"/>
</dbReference>
<feature type="coiled-coil region" evidence="1">
    <location>
        <begin position="341"/>
        <end position="379"/>
    </location>
</feature>
<keyword evidence="1" id="KW-0175">Coiled coil</keyword>
<dbReference type="EMBL" id="OW991346">
    <property type="protein sequence ID" value="CAI9888961.1"/>
    <property type="molecule type" value="Genomic_DNA"/>
</dbReference>
<organism evidence="2 4">
    <name type="scientific">Escherichia phage vB_Eco_Bam</name>
    <dbReference type="NCBI Taxonomy" id="2898833"/>
    <lineage>
        <taxon>Viruses</taxon>
        <taxon>Duplodnaviria</taxon>
        <taxon>Heunggongvirae</taxon>
        <taxon>Uroviricota</taxon>
        <taxon>Caudoviricetes</taxon>
        <taxon>Autographivirales</taxon>
        <taxon>Autotranscriptaviridae</taxon>
        <taxon>Studiervirinae</taxon>
        <taxon>Bamvirus</taxon>
        <taxon>Bamvirus bam</taxon>
    </lineage>
</organism>
<keyword evidence="4" id="KW-1185">Reference proteome</keyword>